<evidence type="ECO:0000313" key="1">
    <source>
        <dbReference type="EMBL" id="MPC28229.1"/>
    </source>
</evidence>
<proteinExistence type="predicted"/>
<gene>
    <name evidence="1" type="ORF">E2C01_021427</name>
</gene>
<dbReference type="AlphaFoldDB" id="A0A5B7E484"/>
<organism evidence="1 2">
    <name type="scientific">Portunus trituberculatus</name>
    <name type="common">Swimming crab</name>
    <name type="synonym">Neptunus trituberculatus</name>
    <dbReference type="NCBI Taxonomy" id="210409"/>
    <lineage>
        <taxon>Eukaryota</taxon>
        <taxon>Metazoa</taxon>
        <taxon>Ecdysozoa</taxon>
        <taxon>Arthropoda</taxon>
        <taxon>Crustacea</taxon>
        <taxon>Multicrustacea</taxon>
        <taxon>Malacostraca</taxon>
        <taxon>Eumalacostraca</taxon>
        <taxon>Eucarida</taxon>
        <taxon>Decapoda</taxon>
        <taxon>Pleocyemata</taxon>
        <taxon>Brachyura</taxon>
        <taxon>Eubrachyura</taxon>
        <taxon>Portunoidea</taxon>
        <taxon>Portunidae</taxon>
        <taxon>Portuninae</taxon>
        <taxon>Portunus</taxon>
    </lineage>
</organism>
<accession>A0A5B7E484</accession>
<evidence type="ECO:0000313" key="2">
    <source>
        <dbReference type="Proteomes" id="UP000324222"/>
    </source>
</evidence>
<dbReference type="Proteomes" id="UP000324222">
    <property type="component" value="Unassembled WGS sequence"/>
</dbReference>
<protein>
    <submittedName>
        <fullName evidence="1">Uncharacterized protein</fullName>
    </submittedName>
</protein>
<sequence>MVAQLVRPIALQTIPRTFGRFTKRPVPWWNAACTKVVSGDTVGTRSAWKLFGSDELGPAEF</sequence>
<comment type="caution">
    <text evidence="1">The sequence shown here is derived from an EMBL/GenBank/DDBJ whole genome shotgun (WGS) entry which is preliminary data.</text>
</comment>
<reference evidence="1 2" key="1">
    <citation type="submission" date="2019-05" db="EMBL/GenBank/DDBJ databases">
        <title>Another draft genome of Portunus trituberculatus and its Hox gene families provides insights of decapod evolution.</title>
        <authorList>
            <person name="Jeong J.-H."/>
            <person name="Song I."/>
            <person name="Kim S."/>
            <person name="Choi T."/>
            <person name="Kim D."/>
            <person name="Ryu S."/>
            <person name="Kim W."/>
        </authorList>
    </citation>
    <scope>NUCLEOTIDE SEQUENCE [LARGE SCALE GENOMIC DNA]</scope>
    <source>
        <tissue evidence="1">Muscle</tissue>
    </source>
</reference>
<name>A0A5B7E484_PORTR</name>
<dbReference type="EMBL" id="VSRR010001876">
    <property type="protein sequence ID" value="MPC28229.1"/>
    <property type="molecule type" value="Genomic_DNA"/>
</dbReference>
<keyword evidence="2" id="KW-1185">Reference proteome</keyword>